<dbReference type="InterPro" id="IPR027417">
    <property type="entry name" value="P-loop_NTPase"/>
</dbReference>
<name>A0A2T7U9G3_9BURK</name>
<dbReference type="GO" id="GO:0000731">
    <property type="term" value="P:DNA synthesis involved in DNA repair"/>
    <property type="evidence" value="ECO:0007669"/>
    <property type="project" value="TreeGrafter"/>
</dbReference>
<dbReference type="Pfam" id="PF13558">
    <property type="entry name" value="SbcC_Walker_B"/>
    <property type="match status" value="1"/>
</dbReference>
<evidence type="ECO:0000313" key="2">
    <source>
        <dbReference type="EMBL" id="PVE41336.1"/>
    </source>
</evidence>
<sequence length="1219" mass="135561">MKLDRLILVNWGQLRPGNFEMGDMTLLTGETGSGKSTMLDALQTVMTAANKGVMNYNPGQDEVTQGQRRGKTKRTLESYVVGAEYNNFSRKDGAQGYMAAVFRQSKGEEHLKPFTALVAASARVEGSTADTRQAKLESLQLVIVDDAALTFEDFMKDVETNECIAVDRIARHLQSKFSRVHDFNEKKMDYLCALYGRFRGKSSVTKDEATNAAKAWVQSIAYRPIGSVHELVRDEILDFDERQLQQDIERISGLMKQVSNLRQEGVRLKDSVVRLATLQAAIDQTAKAHEAHVMQGMLVAKLQLSNDDVAIEAKKKLISKADEAIKEENGKITSWNARLAVIDDQRVQLTAQLQGIPVHNQKMELDSNLAKATATARASLDELSLSLIAAGLLEQRSKELISKPIPESFKELQKAVDRVAKAYGQVDFPRLAACRDSVAEATKGEELNVWKLYSVVSALSGINQGIDNLHVALVGTDESVAMAISAEATTVSQIKTKADDKVRDLGSQKSRLLQGKVSYPPYVQRGLDLLHEQFRDANAQVLCDLVEPKSETWQTAIEGYLGNARFNIIVSPEWERRCVDFLKSRAISAKIIQGAMCLKDAEGKVLPTDSIVRELTAANPIAWAYLVEQYGGVVKVADTEALRYTKRGITLDGIGSGSRSMFTAEKKSNNVFGIKAREQALVKVTKELEIAEAEALALGNTQAFLDSIKSALLGLKAPRFDANALRDAANLIEKTRASLETLDITELNVMQETLLRIQGEIRDFYLSISAANQRVGEHNSAMANAEAAIKGIQASKQDHLKALEGQIQKLKKLVASNPAFTYPALVAGIDERLSQAPVTLEVAKNALGDLAVKPGNLLVDAREALTHYNSQAKPDERFVVTLTAWHDTQSFDATYYALIEMAKVVVKTLDGLRSIGLYNNSRELDKAEKSFHDVFTKQFCVEIKSRVDDGIRTLRQMNGELKNLKFGSDSFSIDWSRWEPEFEDYLSFFGEVTKLADSAESMDLFGDGTFSERHANIRDKLVKLLLDDNQERATKDLMRIADYRNYRHYDIINDTSSGGRVKLSEWGTGSGGQLETPAYIVRAAVVTNRLKLFEKSPSLKLLVNDESFAKMDEPRARAVLSFLRDKLDLQIISAMPTMKAGALKDEFNREYSFTRLAVPNGELDFISECDERIFKEDKMRDLWERQRVLAREKAKQLFDLANPEEDTDDAPDEVAVVGK</sequence>
<dbReference type="AlphaFoldDB" id="A0A2T7U9G3"/>
<proteinExistence type="predicted"/>
<feature type="compositionally biased region" description="Acidic residues" evidence="1">
    <location>
        <begin position="1202"/>
        <end position="1212"/>
    </location>
</feature>
<comment type="caution">
    <text evidence="2">The sequence shown here is derived from an EMBL/GenBank/DDBJ whole genome shotgun (WGS) entry which is preliminary data.</text>
</comment>
<organism evidence="2 3">
    <name type="scientific">Limnohabitans planktonicus II-D5</name>
    <dbReference type="NCBI Taxonomy" id="1293045"/>
    <lineage>
        <taxon>Bacteria</taxon>
        <taxon>Pseudomonadati</taxon>
        <taxon>Pseudomonadota</taxon>
        <taxon>Betaproteobacteria</taxon>
        <taxon>Burkholderiales</taxon>
        <taxon>Comamonadaceae</taxon>
        <taxon>Limnohabitans</taxon>
    </lineage>
</organism>
<dbReference type="GO" id="GO:0006302">
    <property type="term" value="P:double-strand break repair"/>
    <property type="evidence" value="ECO:0007669"/>
    <property type="project" value="TreeGrafter"/>
</dbReference>
<dbReference type="EMBL" id="LFYT02000032">
    <property type="protein sequence ID" value="PVE41336.1"/>
    <property type="molecule type" value="Genomic_DNA"/>
</dbReference>
<dbReference type="PANTHER" id="PTHR32182">
    <property type="entry name" value="DNA REPLICATION AND REPAIR PROTEIN RECF"/>
    <property type="match status" value="1"/>
</dbReference>
<dbReference type="SUPFAM" id="SSF52540">
    <property type="entry name" value="P-loop containing nucleoside triphosphate hydrolases"/>
    <property type="match status" value="2"/>
</dbReference>
<evidence type="ECO:0000256" key="1">
    <source>
        <dbReference type="SAM" id="MobiDB-lite"/>
    </source>
</evidence>
<accession>A0A2T7U9G3</accession>
<dbReference type="OrthoDB" id="174137at2"/>
<protein>
    <recommendedName>
        <fullName evidence="4">AAA family ATPase</fullName>
    </recommendedName>
</protein>
<dbReference type="Proteomes" id="UP000037507">
    <property type="component" value="Unassembled WGS sequence"/>
</dbReference>
<dbReference type="PANTHER" id="PTHR32182:SF0">
    <property type="entry name" value="DNA REPLICATION AND REPAIR PROTEIN RECF"/>
    <property type="match status" value="1"/>
</dbReference>
<dbReference type="STRING" id="1293045.H663_11935"/>
<reference evidence="2" key="1">
    <citation type="submission" date="2017-04" db="EMBL/GenBank/DDBJ databases">
        <title>Unexpected and diverse lifestyles within the genus Limnohabitans.</title>
        <authorList>
            <person name="Kasalicky V."/>
            <person name="Mehrshad M."/>
            <person name="Andrei S.-A."/>
            <person name="Salcher M."/>
            <person name="Kratochvilova H."/>
            <person name="Simek K."/>
            <person name="Ghai R."/>
        </authorList>
    </citation>
    <scope>NUCLEOTIDE SEQUENCE [LARGE SCALE GENOMIC DNA]</scope>
    <source>
        <strain evidence="2">II-D5</strain>
    </source>
</reference>
<keyword evidence="3" id="KW-1185">Reference proteome</keyword>
<feature type="region of interest" description="Disordered" evidence="1">
    <location>
        <begin position="1200"/>
        <end position="1219"/>
    </location>
</feature>
<gene>
    <name evidence="2" type="ORF">H663_017815</name>
</gene>
<evidence type="ECO:0008006" key="4">
    <source>
        <dbReference type="Google" id="ProtNLM"/>
    </source>
</evidence>
<evidence type="ECO:0000313" key="3">
    <source>
        <dbReference type="Proteomes" id="UP000037507"/>
    </source>
</evidence>
<dbReference type="Pfam" id="PF13555">
    <property type="entry name" value="AAA_29"/>
    <property type="match status" value="1"/>
</dbReference>
<dbReference type="RefSeq" id="WP_053173276.1">
    <property type="nucleotide sequence ID" value="NZ_LFYT02000032.1"/>
</dbReference>
<dbReference type="Gene3D" id="3.40.50.300">
    <property type="entry name" value="P-loop containing nucleotide triphosphate hydrolases"/>
    <property type="match status" value="1"/>
</dbReference>